<keyword evidence="3" id="KW-1185">Reference proteome</keyword>
<dbReference type="Proteomes" id="UP001595912">
    <property type="component" value="Unassembled WGS sequence"/>
</dbReference>
<keyword evidence="1" id="KW-0472">Membrane</keyword>
<keyword evidence="1" id="KW-0812">Transmembrane</keyword>
<accession>A0ABV9WDY2</accession>
<keyword evidence="1" id="KW-1133">Transmembrane helix</keyword>
<dbReference type="EMBL" id="JBHSIU010000092">
    <property type="protein sequence ID" value="MFC5006155.1"/>
    <property type="molecule type" value="Genomic_DNA"/>
</dbReference>
<reference evidence="3" key="1">
    <citation type="journal article" date="2019" name="Int. J. Syst. Evol. Microbiol.">
        <title>The Global Catalogue of Microorganisms (GCM) 10K type strain sequencing project: providing services to taxonomists for standard genome sequencing and annotation.</title>
        <authorList>
            <consortium name="The Broad Institute Genomics Platform"/>
            <consortium name="The Broad Institute Genome Sequencing Center for Infectious Disease"/>
            <person name="Wu L."/>
            <person name="Ma J."/>
        </authorList>
    </citation>
    <scope>NUCLEOTIDE SEQUENCE [LARGE SCALE GENOMIC DNA]</scope>
    <source>
        <strain evidence="3">CGMCC 4.7152</strain>
    </source>
</reference>
<feature type="transmembrane region" description="Helical" evidence="1">
    <location>
        <begin position="43"/>
        <end position="73"/>
    </location>
</feature>
<comment type="caution">
    <text evidence="2">The sequence shown here is derived from an EMBL/GenBank/DDBJ whole genome shotgun (WGS) entry which is preliminary data.</text>
</comment>
<evidence type="ECO:0000313" key="3">
    <source>
        <dbReference type="Proteomes" id="UP001595912"/>
    </source>
</evidence>
<proteinExistence type="predicted"/>
<evidence type="ECO:0000256" key="1">
    <source>
        <dbReference type="SAM" id="Phobius"/>
    </source>
</evidence>
<name>A0ABV9WDY2_9ACTN</name>
<sequence length="89" mass="9553">MGLLAFLTYGLLLGPAALSMSRVRRWSADHVVLDAAIFVPLCFFALLLIPVLPWWVAALAAVATGAVLVPFGVRRRTAHRARAAQQADG</sequence>
<gene>
    <name evidence="2" type="ORF">ACFPIJ_51100</name>
</gene>
<evidence type="ECO:0000313" key="2">
    <source>
        <dbReference type="EMBL" id="MFC5006155.1"/>
    </source>
</evidence>
<organism evidence="2 3">
    <name type="scientific">Dactylosporangium cerinum</name>
    <dbReference type="NCBI Taxonomy" id="1434730"/>
    <lineage>
        <taxon>Bacteria</taxon>
        <taxon>Bacillati</taxon>
        <taxon>Actinomycetota</taxon>
        <taxon>Actinomycetes</taxon>
        <taxon>Micromonosporales</taxon>
        <taxon>Micromonosporaceae</taxon>
        <taxon>Dactylosporangium</taxon>
    </lineage>
</organism>
<protein>
    <submittedName>
        <fullName evidence="2">Uncharacterized protein</fullName>
    </submittedName>
</protein>
<dbReference type="RefSeq" id="WP_380126762.1">
    <property type="nucleotide sequence ID" value="NZ_JBHSIU010000092.1"/>
</dbReference>